<dbReference type="CDD" id="cd02976">
    <property type="entry name" value="NrdH"/>
    <property type="match status" value="1"/>
</dbReference>
<dbReference type="PROSITE" id="PS51354">
    <property type="entry name" value="GLUTAREDOXIN_2"/>
    <property type="match status" value="1"/>
</dbReference>
<dbReference type="Pfam" id="PF00462">
    <property type="entry name" value="Glutaredoxin"/>
    <property type="match status" value="1"/>
</dbReference>
<dbReference type="InterPro" id="IPR036249">
    <property type="entry name" value="Thioredoxin-like_sf"/>
</dbReference>
<dbReference type="Gene3D" id="3.40.30.10">
    <property type="entry name" value="Glutaredoxin"/>
    <property type="match status" value="1"/>
</dbReference>
<dbReference type="InterPro" id="IPR011767">
    <property type="entry name" value="GLR_AS"/>
</dbReference>
<comment type="caution">
    <text evidence="2">The sequence shown here is derived from an EMBL/GenBank/DDBJ whole genome shotgun (WGS) entry which is preliminary data.</text>
</comment>
<organism evidence="2">
    <name type="scientific">candidate division WOR-3 bacterium</name>
    <dbReference type="NCBI Taxonomy" id="2052148"/>
    <lineage>
        <taxon>Bacteria</taxon>
        <taxon>Bacteria division WOR-3</taxon>
    </lineage>
</organism>
<reference evidence="2" key="1">
    <citation type="journal article" date="2020" name="mSystems">
        <title>Genome- and Community-Level Interaction Insights into Carbon Utilization and Element Cycling Functions of Hydrothermarchaeota in Hydrothermal Sediment.</title>
        <authorList>
            <person name="Zhou Z."/>
            <person name="Liu Y."/>
            <person name="Xu W."/>
            <person name="Pan J."/>
            <person name="Luo Z.H."/>
            <person name="Li M."/>
        </authorList>
    </citation>
    <scope>NUCLEOTIDE SEQUENCE [LARGE SCALE GENOMIC DNA]</scope>
    <source>
        <strain evidence="2">SpSt-791</strain>
    </source>
</reference>
<sequence>MIHQKGDIKNKRVVLYALSTCVWCRKTKELLNKLKIDYYYCDVDLLKNEEKEKTIAQLKKLNPSLSFPTLLIDEEVIVGYDEEKIRRKLGYENKS</sequence>
<accession>A0A7V5XZR2</accession>
<dbReference type="EMBL" id="DTHS01000019">
    <property type="protein sequence ID" value="HHR48564.1"/>
    <property type="molecule type" value="Genomic_DNA"/>
</dbReference>
<proteinExistence type="predicted"/>
<dbReference type="PROSITE" id="PS00195">
    <property type="entry name" value="GLUTAREDOXIN_1"/>
    <property type="match status" value="1"/>
</dbReference>
<name>A0A7V5XZR2_UNCW3</name>
<evidence type="ECO:0000313" key="2">
    <source>
        <dbReference type="EMBL" id="HHR48564.1"/>
    </source>
</evidence>
<evidence type="ECO:0000259" key="1">
    <source>
        <dbReference type="Pfam" id="PF00462"/>
    </source>
</evidence>
<dbReference type="AlphaFoldDB" id="A0A7V5XZR2"/>
<dbReference type="InterPro" id="IPR002109">
    <property type="entry name" value="Glutaredoxin"/>
</dbReference>
<protein>
    <submittedName>
        <fullName evidence="2">Glutaredoxin family protein</fullName>
    </submittedName>
</protein>
<gene>
    <name evidence="2" type="ORF">ENV79_02835</name>
</gene>
<feature type="domain" description="Glutaredoxin" evidence="1">
    <location>
        <begin position="13"/>
        <end position="77"/>
    </location>
</feature>
<dbReference type="SUPFAM" id="SSF52833">
    <property type="entry name" value="Thioredoxin-like"/>
    <property type="match status" value="1"/>
</dbReference>